<gene>
    <name evidence="15" type="ORF">DASB73_041240</name>
</gene>
<comment type="caution">
    <text evidence="15">The sequence shown here is derived from an EMBL/GenBank/DDBJ whole genome shotgun (WGS) entry which is preliminary data.</text>
</comment>
<feature type="compositionally biased region" description="Low complexity" evidence="12">
    <location>
        <begin position="468"/>
        <end position="484"/>
    </location>
</feature>
<evidence type="ECO:0000256" key="1">
    <source>
        <dbReference type="ARBA" id="ARBA00004123"/>
    </source>
</evidence>
<keyword evidence="8 11" id="KW-0804">Transcription</keyword>
<comment type="function">
    <text evidence="11">Required for replication-independent chromatin assembly and for the periodic repression of histone gene transcription during the cell cycle.</text>
</comment>
<dbReference type="CDD" id="cd00200">
    <property type="entry name" value="WD40"/>
    <property type="match status" value="1"/>
</dbReference>
<feature type="domain" description="Protein HIRA-like C-terminal" evidence="13">
    <location>
        <begin position="738"/>
        <end position="957"/>
    </location>
</feature>
<dbReference type="GO" id="GO:0006351">
    <property type="term" value="P:DNA-templated transcription"/>
    <property type="evidence" value="ECO:0007669"/>
    <property type="project" value="InterPro"/>
</dbReference>
<comment type="subcellular location">
    <subcellularLocation>
        <location evidence="1 11">Nucleus</location>
    </subcellularLocation>
</comment>
<feature type="region of interest" description="Disordered" evidence="12">
    <location>
        <begin position="453"/>
        <end position="589"/>
    </location>
</feature>
<evidence type="ECO:0000313" key="15">
    <source>
        <dbReference type="EMBL" id="GMM53161.1"/>
    </source>
</evidence>
<evidence type="ECO:0000256" key="12">
    <source>
        <dbReference type="SAM" id="MobiDB-lite"/>
    </source>
</evidence>
<feature type="compositionally biased region" description="Polar residues" evidence="12">
    <location>
        <begin position="453"/>
        <end position="467"/>
    </location>
</feature>
<dbReference type="PROSITE" id="PS50294">
    <property type="entry name" value="WD_REPEATS_REGION"/>
    <property type="match status" value="2"/>
</dbReference>
<dbReference type="InterPro" id="IPR031120">
    <property type="entry name" value="HIR1-like"/>
</dbReference>
<organism evidence="15 16">
    <name type="scientific">Starmerella bacillaris</name>
    <name type="common">Yeast</name>
    <name type="synonym">Candida zemplinina</name>
    <dbReference type="NCBI Taxonomy" id="1247836"/>
    <lineage>
        <taxon>Eukaryota</taxon>
        <taxon>Fungi</taxon>
        <taxon>Dikarya</taxon>
        <taxon>Ascomycota</taxon>
        <taxon>Saccharomycotina</taxon>
        <taxon>Dipodascomycetes</taxon>
        <taxon>Dipodascales</taxon>
        <taxon>Trichomonascaceae</taxon>
        <taxon>Starmerella</taxon>
    </lineage>
</organism>
<keyword evidence="6 11" id="KW-0156">Chromatin regulator</keyword>
<evidence type="ECO:0000256" key="5">
    <source>
        <dbReference type="ARBA" id="ARBA00022737"/>
    </source>
</evidence>
<evidence type="ECO:0000259" key="13">
    <source>
        <dbReference type="Pfam" id="PF07569"/>
    </source>
</evidence>
<dbReference type="GO" id="GO:0006355">
    <property type="term" value="P:regulation of DNA-templated transcription"/>
    <property type="evidence" value="ECO:0007669"/>
    <property type="project" value="InterPro"/>
</dbReference>
<dbReference type="GO" id="GO:0006338">
    <property type="term" value="P:chromatin remodeling"/>
    <property type="evidence" value="ECO:0007669"/>
    <property type="project" value="InterPro"/>
</dbReference>
<evidence type="ECO:0000256" key="11">
    <source>
        <dbReference type="RuleBase" id="RU364014"/>
    </source>
</evidence>
<evidence type="ECO:0000256" key="8">
    <source>
        <dbReference type="ARBA" id="ARBA00023163"/>
    </source>
</evidence>
<keyword evidence="7 11" id="KW-0805">Transcription regulation</keyword>
<proteinExistence type="inferred from homology"/>
<accession>A0AAV5RNS4</accession>
<feature type="repeat" description="WD" evidence="10">
    <location>
        <begin position="13"/>
        <end position="45"/>
    </location>
</feature>
<dbReference type="InterPro" id="IPR001680">
    <property type="entry name" value="WD40_rpt"/>
</dbReference>
<dbReference type="GO" id="GO:0005634">
    <property type="term" value="C:nucleus"/>
    <property type="evidence" value="ECO:0007669"/>
    <property type="project" value="UniProtKB-SubCell"/>
</dbReference>
<dbReference type="PROSITE" id="PS50082">
    <property type="entry name" value="WD_REPEATS_2"/>
    <property type="match status" value="4"/>
</dbReference>
<keyword evidence="3 11" id="KW-0678">Repressor</keyword>
<dbReference type="GO" id="GO:0000417">
    <property type="term" value="C:HIR complex"/>
    <property type="evidence" value="ECO:0007669"/>
    <property type="project" value="TreeGrafter"/>
</dbReference>
<feature type="domain" description="CAF1B/HIR1 beta-propeller" evidence="14">
    <location>
        <begin position="19"/>
        <end position="361"/>
    </location>
</feature>
<feature type="region of interest" description="Disordered" evidence="12">
    <location>
        <begin position="394"/>
        <end position="425"/>
    </location>
</feature>
<comment type="similarity">
    <text evidence="2 11">Belongs to the WD repeat HIR1 family.</text>
</comment>
<dbReference type="SMART" id="SM00320">
    <property type="entry name" value="WD40"/>
    <property type="match status" value="6"/>
</dbReference>
<dbReference type="PANTHER" id="PTHR13831:SF0">
    <property type="entry name" value="PROTEIN HIRA"/>
    <property type="match status" value="1"/>
</dbReference>
<evidence type="ECO:0000256" key="2">
    <source>
        <dbReference type="ARBA" id="ARBA00007306"/>
    </source>
</evidence>
<dbReference type="PANTHER" id="PTHR13831">
    <property type="entry name" value="MEMBER OF THE HIR1 FAMILY OF WD-REPEAT PROTEINS"/>
    <property type="match status" value="1"/>
</dbReference>
<evidence type="ECO:0000256" key="6">
    <source>
        <dbReference type="ARBA" id="ARBA00022853"/>
    </source>
</evidence>
<dbReference type="SUPFAM" id="SSF50978">
    <property type="entry name" value="WD40 repeat-like"/>
    <property type="match status" value="1"/>
</dbReference>
<feature type="compositionally biased region" description="Polar residues" evidence="12">
    <location>
        <begin position="492"/>
        <end position="525"/>
    </location>
</feature>
<evidence type="ECO:0000256" key="4">
    <source>
        <dbReference type="ARBA" id="ARBA00022574"/>
    </source>
</evidence>
<name>A0AAV5RNS4_STABA</name>
<keyword evidence="4 10" id="KW-0853">WD repeat</keyword>
<reference evidence="15 16" key="1">
    <citation type="journal article" date="2023" name="Elife">
        <title>Identification of key yeast species and microbe-microbe interactions impacting larval growth of Drosophila in the wild.</title>
        <authorList>
            <person name="Mure A."/>
            <person name="Sugiura Y."/>
            <person name="Maeda R."/>
            <person name="Honda K."/>
            <person name="Sakurai N."/>
            <person name="Takahashi Y."/>
            <person name="Watada M."/>
            <person name="Katoh T."/>
            <person name="Gotoh A."/>
            <person name="Gotoh Y."/>
            <person name="Taniguchi I."/>
            <person name="Nakamura K."/>
            <person name="Hayashi T."/>
            <person name="Katayama T."/>
            <person name="Uemura T."/>
            <person name="Hattori Y."/>
        </authorList>
    </citation>
    <scope>NUCLEOTIDE SEQUENCE [LARGE SCALE GENOMIC DNA]</scope>
    <source>
        <strain evidence="15 16">SB-73</strain>
    </source>
</reference>
<feature type="repeat" description="WD" evidence="10">
    <location>
        <begin position="124"/>
        <end position="165"/>
    </location>
</feature>
<feature type="compositionally biased region" description="Basic and acidic residues" evidence="12">
    <location>
        <begin position="394"/>
        <end position="403"/>
    </location>
</feature>
<evidence type="ECO:0000313" key="16">
    <source>
        <dbReference type="Proteomes" id="UP001362899"/>
    </source>
</evidence>
<feature type="compositionally biased region" description="Polar residues" evidence="12">
    <location>
        <begin position="416"/>
        <end position="425"/>
    </location>
</feature>
<keyword evidence="5 11" id="KW-0677">Repeat</keyword>
<dbReference type="InterPro" id="IPR015943">
    <property type="entry name" value="WD40/YVTN_repeat-like_dom_sf"/>
</dbReference>
<dbReference type="AlphaFoldDB" id="A0AAV5RNS4"/>
<feature type="compositionally biased region" description="Polar residues" evidence="12">
    <location>
        <begin position="574"/>
        <end position="589"/>
    </location>
</feature>
<dbReference type="Gene3D" id="2.130.10.10">
    <property type="entry name" value="YVTN repeat-like/Quinoprotein amine dehydrogenase"/>
    <property type="match status" value="2"/>
</dbReference>
<dbReference type="GO" id="GO:0031491">
    <property type="term" value="F:nucleosome binding"/>
    <property type="evidence" value="ECO:0007669"/>
    <property type="project" value="TreeGrafter"/>
</dbReference>
<dbReference type="Pfam" id="PF07569">
    <property type="entry name" value="Hira"/>
    <property type="match status" value="1"/>
</dbReference>
<dbReference type="Pfam" id="PF09453">
    <property type="entry name" value="HIRA_B"/>
    <property type="match status" value="1"/>
</dbReference>
<dbReference type="Pfam" id="PF24105">
    <property type="entry name" value="Beta-prop_CAF1B_HIR1"/>
    <property type="match status" value="1"/>
</dbReference>
<evidence type="ECO:0000256" key="3">
    <source>
        <dbReference type="ARBA" id="ARBA00022491"/>
    </source>
</evidence>
<feature type="repeat" description="WD" evidence="10">
    <location>
        <begin position="166"/>
        <end position="196"/>
    </location>
</feature>
<keyword evidence="16" id="KW-1185">Reference proteome</keyword>
<dbReference type="GO" id="GO:0000785">
    <property type="term" value="C:chromatin"/>
    <property type="evidence" value="ECO:0007669"/>
    <property type="project" value="TreeGrafter"/>
</dbReference>
<dbReference type="InterPro" id="IPR055410">
    <property type="entry name" value="Beta-prop_CAF1B_HIR1"/>
</dbReference>
<keyword evidence="9 11" id="KW-0539">Nucleus</keyword>
<feature type="repeat" description="WD" evidence="10">
    <location>
        <begin position="64"/>
        <end position="105"/>
    </location>
</feature>
<evidence type="ECO:0000259" key="14">
    <source>
        <dbReference type="Pfam" id="PF24105"/>
    </source>
</evidence>
<evidence type="ECO:0000256" key="9">
    <source>
        <dbReference type="ARBA" id="ARBA00023242"/>
    </source>
</evidence>
<dbReference type="InterPro" id="IPR036322">
    <property type="entry name" value="WD40_repeat_dom_sf"/>
</dbReference>
<dbReference type="Proteomes" id="UP001362899">
    <property type="component" value="Unassembled WGS sequence"/>
</dbReference>
<feature type="compositionally biased region" description="Low complexity" evidence="12">
    <location>
        <begin position="531"/>
        <end position="542"/>
    </location>
</feature>
<evidence type="ECO:0000256" key="10">
    <source>
        <dbReference type="PROSITE-ProRule" id="PRU00221"/>
    </source>
</evidence>
<dbReference type="InterPro" id="IPR019015">
    <property type="entry name" value="HIRA_B_motif"/>
</dbReference>
<protein>
    <recommendedName>
        <fullName evidence="11">Protein HIR</fullName>
    </recommendedName>
</protein>
<dbReference type="EMBL" id="BTGC01000008">
    <property type="protein sequence ID" value="GMM53161.1"/>
    <property type="molecule type" value="Genomic_DNA"/>
</dbReference>
<dbReference type="InterPro" id="IPR011494">
    <property type="entry name" value="HIRA-like_C"/>
</dbReference>
<evidence type="ECO:0000256" key="7">
    <source>
        <dbReference type="ARBA" id="ARBA00023015"/>
    </source>
</evidence>
<sequence>MRILRPAWLSHHDDNRTFEVYSLDISLDQKRLVTGGLDSKVKIWSTKGVADPDNEEKPRLLASMSSHTGSVTCVAFSPDGRYIASGSDDRIVLVSELDNTRQPRNEFGSAHVAESEVWTPRKRLVGHDNDVQDLAWSPDGQLLVSVGLDSAIIVWSGTTFEKLKRLNWHQSHVKGVAFDPANKFFVTCSDDRTARVVRYSRASPTELSFSVEAIVSSPFVDSPLTTYFRRCSWSPDGETIVCPNATNGQIPTVAIIDRGQWSQSKSEQMSLVGHEGTTEVARFSPRMYSQADGSAACVVATGGEDGAVAVWCTANPRPLTVIQNVAMKMITDMAWSSSGLSLFVSSLDGSVVEIQFGSNELGNVLSYEETQKKLAKYGNVTELMDIPQSVEQIEAAKPRENRENSLGLPGLGSADMQDSGSSSNVHEITEIGSSADIHGSGLTEAPQSIESNAKFTTSTESKDNSSLAEQSTSNETNSNSASSQLDVKPGTSLESSVSDLNATSIQPSLDSNTGANNDASATVQAPTEALTTPQSTNQSSTQAMVQTQPLVSERPTKQKTSITKEGRKRVTPMLLNSSGPAPERLNSSRPLNVQRSSNYIQYDKPSSSLCPGGVASMVVGNKRKHDEDAPRTATRKARDDATYLRPVALNPSTTVSQVRLATPRLVSHISSDEIAGTVIEARNGARAGDPTRITVISNGHAVFTDFIAEYASLLAGSAAYFWAAASETGIVYTYTPQGSRALPPLTLGAPVSILGSNREFLYAITATGMVFAWNMSTRKALFPPQSLGPCLDTGLKNQEMGLVKAPQITQCGITDQGELTVSVSNGSVYHYNSDLQVWERISESFWAYGSQFWDSTGIAHPQDKIGPVKLAELQTNEEALLKNGVRGRQLQRQAINRMVQVGYQGFEDAVSLAHLGNRVTAAKSMQSKELLSFVELYVRRLAERGDRLRLGELFRSLRSSPEILRMALDVAAEFTGVQTLVAEYMNY</sequence>